<dbReference type="Proteomes" id="UP000464495">
    <property type="component" value="Chromosome"/>
</dbReference>
<proteinExistence type="predicted"/>
<dbReference type="InterPro" id="IPR019056">
    <property type="entry name" value="Phage_TAC_6"/>
</dbReference>
<dbReference type="InterPro" id="IPR011739">
    <property type="entry name" value="GTA_rcc01693"/>
</dbReference>
<organism evidence="1 2">
    <name type="scientific">Algicella marina</name>
    <dbReference type="NCBI Taxonomy" id="2683284"/>
    <lineage>
        <taxon>Bacteria</taxon>
        <taxon>Pseudomonadati</taxon>
        <taxon>Pseudomonadota</taxon>
        <taxon>Alphaproteobacteria</taxon>
        <taxon>Rhodobacterales</taxon>
        <taxon>Paracoccaceae</taxon>
        <taxon>Algicella</taxon>
    </lineage>
</organism>
<protein>
    <submittedName>
        <fullName evidence="1">Phage tail assembly chaperone</fullName>
    </submittedName>
</protein>
<dbReference type="Pfam" id="PF09550">
    <property type="entry name" value="Phage_TAC_6"/>
    <property type="match status" value="1"/>
</dbReference>
<dbReference type="NCBIfam" id="TIGR02216">
    <property type="entry name" value="phage_TIGR02216"/>
    <property type="match status" value="1"/>
</dbReference>
<sequence length="66" mass="7114">MSRVAWPNLMDLGMRQLGLQPDLFWDLTPAELMFLAGADATGGACLTRTGLDALMAKYPDRGEGDA</sequence>
<evidence type="ECO:0000313" key="2">
    <source>
        <dbReference type="Proteomes" id="UP000464495"/>
    </source>
</evidence>
<accession>A0A6P1SVS9</accession>
<dbReference type="KEGG" id="amaq:GO499_04810"/>
<dbReference type="AlphaFoldDB" id="A0A6P1SVS9"/>
<dbReference type="RefSeq" id="WP_161861128.1">
    <property type="nucleotide sequence ID" value="NZ_CP046620.1"/>
</dbReference>
<reference evidence="1 2" key="1">
    <citation type="submission" date="2019-12" db="EMBL/GenBank/DDBJ databases">
        <title>Complete genome sequence of Algicella marina strain 9Alg 56(T) isolated from the red alga Tichocarpus crinitus.</title>
        <authorList>
            <person name="Kim S.-G."/>
            <person name="Nedashkovskaya O.I."/>
        </authorList>
    </citation>
    <scope>NUCLEOTIDE SEQUENCE [LARGE SCALE GENOMIC DNA]</scope>
    <source>
        <strain evidence="1 2">9Alg 56</strain>
    </source>
</reference>
<evidence type="ECO:0000313" key="1">
    <source>
        <dbReference type="EMBL" id="QHQ34558.1"/>
    </source>
</evidence>
<name>A0A6P1SVS9_9RHOB</name>
<gene>
    <name evidence="1" type="ORF">GO499_04810</name>
</gene>
<keyword evidence="2" id="KW-1185">Reference proteome</keyword>
<dbReference type="EMBL" id="CP046620">
    <property type="protein sequence ID" value="QHQ34558.1"/>
    <property type="molecule type" value="Genomic_DNA"/>
</dbReference>